<evidence type="ECO:0000313" key="3">
    <source>
        <dbReference type="Proteomes" id="UP001426770"/>
    </source>
</evidence>
<evidence type="ECO:0000313" key="2">
    <source>
        <dbReference type="EMBL" id="GAA5517693.1"/>
    </source>
</evidence>
<accession>A0ABP9WFB7</accession>
<protein>
    <submittedName>
        <fullName evidence="2">Uncharacterized protein</fullName>
    </submittedName>
</protein>
<name>A0ABP9WFB7_9MICO</name>
<keyword evidence="1" id="KW-1133">Transmembrane helix</keyword>
<dbReference type="Proteomes" id="UP001426770">
    <property type="component" value="Unassembled WGS sequence"/>
</dbReference>
<proteinExistence type="predicted"/>
<reference evidence="2 3" key="1">
    <citation type="submission" date="2024-02" db="EMBL/GenBank/DDBJ databases">
        <title>Lysinimicrobium sediminis NBRC 112286.</title>
        <authorList>
            <person name="Ichikawa N."/>
            <person name="Katano-Makiyama Y."/>
            <person name="Hidaka K."/>
        </authorList>
    </citation>
    <scope>NUCLEOTIDE SEQUENCE [LARGE SCALE GENOMIC DNA]</scope>
    <source>
        <strain evidence="2 3">NBRC 112286</strain>
    </source>
</reference>
<organism evidence="2 3">
    <name type="scientific">Demequina sediminis</name>
    <dbReference type="NCBI Taxonomy" id="1930058"/>
    <lineage>
        <taxon>Bacteria</taxon>
        <taxon>Bacillati</taxon>
        <taxon>Actinomycetota</taxon>
        <taxon>Actinomycetes</taxon>
        <taxon>Micrococcales</taxon>
        <taxon>Demequinaceae</taxon>
        <taxon>Demequina</taxon>
    </lineage>
</organism>
<evidence type="ECO:0000256" key="1">
    <source>
        <dbReference type="SAM" id="Phobius"/>
    </source>
</evidence>
<comment type="caution">
    <text evidence="2">The sequence shown here is derived from an EMBL/GenBank/DDBJ whole genome shotgun (WGS) entry which is preliminary data.</text>
</comment>
<keyword evidence="1" id="KW-0472">Membrane</keyword>
<keyword evidence="1" id="KW-0812">Transmembrane</keyword>
<feature type="transmembrane region" description="Helical" evidence="1">
    <location>
        <begin position="265"/>
        <end position="285"/>
    </location>
</feature>
<feature type="transmembrane region" description="Helical" evidence="1">
    <location>
        <begin position="180"/>
        <end position="199"/>
    </location>
</feature>
<sequence>MKILRTLVSALLIVAGAVSIALWAVSGVVVSAVEDGTAVRTIATAALEEPAVVEAIGASLGDAAVEGLADAGLDLAVVGLDAPLRELVAGAARTPEFRQALLAQVDDARVQFARELTAEDRAPAPLVITVDASGYVNGQIATLPVVGAAAPQLELAPVPVTVMSEERFEDTRRAYDVAQFAHRWGLWVGLGLFLLGLIVSPRTRWFLAKAGLAVAVLAGAAWIALEVWGLETIAGALPGGADGPAGTALSAIVTAETVPVLQERLITVGAAAAGVGSVALMIALVRRPRSPR</sequence>
<dbReference type="RefSeq" id="WP_286215736.1">
    <property type="nucleotide sequence ID" value="NZ_AP027736.1"/>
</dbReference>
<gene>
    <name evidence="2" type="ORF">Lsed01_00102</name>
</gene>
<keyword evidence="3" id="KW-1185">Reference proteome</keyword>
<dbReference type="EMBL" id="BAABRR010000001">
    <property type="protein sequence ID" value="GAA5517693.1"/>
    <property type="molecule type" value="Genomic_DNA"/>
</dbReference>
<feature type="transmembrane region" description="Helical" evidence="1">
    <location>
        <begin position="206"/>
        <end position="225"/>
    </location>
</feature>